<evidence type="ECO:0008006" key="4">
    <source>
        <dbReference type="Google" id="ProtNLM"/>
    </source>
</evidence>
<dbReference type="RefSeq" id="WP_169160800.1">
    <property type="nucleotide sequence ID" value="NZ_JABBFW010000007.1"/>
</dbReference>
<dbReference type="SUPFAM" id="SSF89155">
    <property type="entry name" value="TorD-like"/>
    <property type="match status" value="1"/>
</dbReference>
<accession>A0A848FAL2</accession>
<dbReference type="AlphaFoldDB" id="A0A848FAL2"/>
<keyword evidence="1" id="KW-0143">Chaperone</keyword>
<dbReference type="InterPro" id="IPR036411">
    <property type="entry name" value="TorD-like_sf"/>
</dbReference>
<evidence type="ECO:0000313" key="3">
    <source>
        <dbReference type="Proteomes" id="UP000574067"/>
    </source>
</evidence>
<dbReference type="InterPro" id="IPR020945">
    <property type="entry name" value="DMSO/NO3_reduct_chaperone"/>
</dbReference>
<comment type="caution">
    <text evidence="2">The sequence shown here is derived from an EMBL/GenBank/DDBJ whole genome shotgun (WGS) entry which is preliminary data.</text>
</comment>
<dbReference type="PANTHER" id="PTHR34227:SF1">
    <property type="entry name" value="DIMETHYL SULFOXIDE REDUCTASE CHAPERONE-RELATED"/>
    <property type="match status" value="1"/>
</dbReference>
<sequence>MSLHPLETPLPPHEQSRADLYALLARLLLAPPDDELLHNLAQAPALDGAALPDEERTPLARAWDALRQAARGEGDAIRERFDALFTSAGQPLLNPYASLYLAGFLMETPLAELRRTLAVLGLRRRAGVGEPEDHLGALCEVMRVLITGAPGLPRRTPAEQHAFFAAHIAPWAGRCLDDIAVADAGGFYAALADFMRAFLELEAQAFELEGSEAAPA</sequence>
<gene>
    <name evidence="2" type="ORF">HHL10_13075</name>
</gene>
<dbReference type="Gene3D" id="1.10.3480.10">
    <property type="entry name" value="TorD-like"/>
    <property type="match status" value="1"/>
</dbReference>
<evidence type="ECO:0000313" key="2">
    <source>
        <dbReference type="EMBL" id="NML15906.1"/>
    </source>
</evidence>
<protein>
    <recommendedName>
        <fullName evidence="4">Chaperone TorD involved in molybdoenzyme TorA maturation</fullName>
    </recommendedName>
</protein>
<dbReference type="InterPro" id="IPR050289">
    <property type="entry name" value="TorD/DmsD_chaperones"/>
</dbReference>
<proteinExistence type="predicted"/>
<name>A0A848FAL2_9BURK</name>
<reference evidence="2 3" key="1">
    <citation type="submission" date="2020-04" db="EMBL/GenBank/DDBJ databases">
        <title>Azohydromonas sp. isolated from soil.</title>
        <authorList>
            <person name="Dahal R.H."/>
        </authorList>
    </citation>
    <scope>NUCLEOTIDE SEQUENCE [LARGE SCALE GENOMIC DNA]</scope>
    <source>
        <strain evidence="2 3">G-1-1-14</strain>
    </source>
</reference>
<dbReference type="PANTHER" id="PTHR34227">
    <property type="entry name" value="CHAPERONE PROTEIN YCDY"/>
    <property type="match status" value="1"/>
</dbReference>
<dbReference type="Pfam" id="PF02613">
    <property type="entry name" value="Nitrate_red_del"/>
    <property type="match status" value="1"/>
</dbReference>
<dbReference type="EMBL" id="JABBFW010000007">
    <property type="protein sequence ID" value="NML15906.1"/>
    <property type="molecule type" value="Genomic_DNA"/>
</dbReference>
<dbReference type="Proteomes" id="UP000574067">
    <property type="component" value="Unassembled WGS sequence"/>
</dbReference>
<evidence type="ECO:0000256" key="1">
    <source>
        <dbReference type="ARBA" id="ARBA00023186"/>
    </source>
</evidence>
<keyword evidence="3" id="KW-1185">Reference proteome</keyword>
<organism evidence="2 3">
    <name type="scientific">Azohydromonas caseinilytica</name>
    <dbReference type="NCBI Taxonomy" id="2728836"/>
    <lineage>
        <taxon>Bacteria</taxon>
        <taxon>Pseudomonadati</taxon>
        <taxon>Pseudomonadota</taxon>
        <taxon>Betaproteobacteria</taxon>
        <taxon>Burkholderiales</taxon>
        <taxon>Sphaerotilaceae</taxon>
        <taxon>Azohydromonas</taxon>
    </lineage>
</organism>